<evidence type="ECO:0000256" key="2">
    <source>
        <dbReference type="ARBA" id="ARBA00022475"/>
    </source>
</evidence>
<reference evidence="7 8" key="2">
    <citation type="journal article" date="2016" name="Int. J. Syst. Evol. Microbiol.">
        <title>Vitellibacter aquimaris sp. nov., a marine bacterium isolated from seawater.</title>
        <authorList>
            <person name="Thevarajoo S."/>
            <person name="Selvaratnam C."/>
            <person name="Goh K.M."/>
            <person name="Hong K.W."/>
            <person name="Chan X.Y."/>
            <person name="Chan K.G."/>
            <person name="Chong C.S."/>
        </authorList>
    </citation>
    <scope>NUCLEOTIDE SEQUENCE [LARGE SCALE GENOMIC DNA]</scope>
    <source>
        <strain evidence="7 8">D-24</strain>
    </source>
</reference>
<feature type="transmembrane region" description="Helical" evidence="6">
    <location>
        <begin position="215"/>
        <end position="237"/>
    </location>
</feature>
<evidence type="ECO:0000313" key="8">
    <source>
        <dbReference type="Proteomes" id="UP000070138"/>
    </source>
</evidence>
<proteinExistence type="predicted"/>
<feature type="transmembrane region" description="Helical" evidence="6">
    <location>
        <begin position="269"/>
        <end position="293"/>
    </location>
</feature>
<dbReference type="GO" id="GO:0005886">
    <property type="term" value="C:plasma membrane"/>
    <property type="evidence" value="ECO:0007669"/>
    <property type="project" value="UniProtKB-SubCell"/>
</dbReference>
<dbReference type="Pfam" id="PF03706">
    <property type="entry name" value="LPG_synthase_TM"/>
    <property type="match status" value="1"/>
</dbReference>
<keyword evidence="8" id="KW-1185">Reference proteome</keyword>
<dbReference type="Proteomes" id="UP000070138">
    <property type="component" value="Unassembled WGS sequence"/>
</dbReference>
<comment type="subcellular location">
    <subcellularLocation>
        <location evidence="1">Cell membrane</location>
        <topology evidence="1">Multi-pass membrane protein</topology>
    </subcellularLocation>
</comment>
<organism evidence="7 8">
    <name type="scientific">Aequorivita aquimaris</name>
    <dbReference type="NCBI Taxonomy" id="1548749"/>
    <lineage>
        <taxon>Bacteria</taxon>
        <taxon>Pseudomonadati</taxon>
        <taxon>Bacteroidota</taxon>
        <taxon>Flavobacteriia</taxon>
        <taxon>Flavobacteriales</taxon>
        <taxon>Flavobacteriaceae</taxon>
        <taxon>Aequorivita</taxon>
    </lineage>
</organism>
<keyword evidence="3 6" id="KW-0812">Transmembrane</keyword>
<feature type="transmembrane region" description="Helical" evidence="6">
    <location>
        <begin position="243"/>
        <end position="262"/>
    </location>
</feature>
<reference evidence="8" key="1">
    <citation type="submission" date="2014-10" db="EMBL/GenBank/DDBJ databases">
        <title>Genome sequencing of Vitellibacter sp. D-24.</title>
        <authorList>
            <person name="Thevarajoo S."/>
            <person name="Selvaratnam C."/>
            <person name="Goh K.M."/>
            <person name="Chong C.S."/>
        </authorList>
    </citation>
    <scope>NUCLEOTIDE SEQUENCE [LARGE SCALE GENOMIC DNA]</scope>
    <source>
        <strain evidence="8">D-24</strain>
    </source>
</reference>
<comment type="caution">
    <text evidence="7">The sequence shown here is derived from an EMBL/GenBank/DDBJ whole genome shotgun (WGS) entry which is preliminary data.</text>
</comment>
<evidence type="ECO:0000256" key="4">
    <source>
        <dbReference type="ARBA" id="ARBA00022989"/>
    </source>
</evidence>
<evidence type="ECO:0000256" key="3">
    <source>
        <dbReference type="ARBA" id="ARBA00022692"/>
    </source>
</evidence>
<dbReference type="NCBIfam" id="TIGR00374">
    <property type="entry name" value="flippase-like domain"/>
    <property type="match status" value="1"/>
</dbReference>
<accession>A0A137RFB2</accession>
<name>A0A137RFB2_9FLAO</name>
<feature type="transmembrane region" description="Helical" evidence="6">
    <location>
        <begin position="46"/>
        <end position="62"/>
    </location>
</feature>
<keyword evidence="4 6" id="KW-1133">Transmembrane helix</keyword>
<dbReference type="PANTHER" id="PTHR39087">
    <property type="entry name" value="UPF0104 MEMBRANE PROTEIN MJ1595"/>
    <property type="match status" value="1"/>
</dbReference>
<keyword evidence="2" id="KW-1003">Cell membrane</keyword>
<dbReference type="PANTHER" id="PTHR39087:SF2">
    <property type="entry name" value="UPF0104 MEMBRANE PROTEIN MJ1595"/>
    <property type="match status" value="1"/>
</dbReference>
<evidence type="ECO:0000313" key="7">
    <source>
        <dbReference type="EMBL" id="KXN98151.1"/>
    </source>
</evidence>
<feature type="transmembrane region" description="Helical" evidence="6">
    <location>
        <begin position="7"/>
        <end position="26"/>
    </location>
</feature>
<feature type="transmembrane region" description="Helical" evidence="6">
    <location>
        <begin position="161"/>
        <end position="181"/>
    </location>
</feature>
<keyword evidence="5 6" id="KW-0472">Membrane</keyword>
<feature type="transmembrane region" description="Helical" evidence="6">
    <location>
        <begin position="299"/>
        <end position="316"/>
    </location>
</feature>
<gene>
    <name evidence="7" type="ORF">LS48_12885</name>
</gene>
<sequence>MSRSLSKFLQIAIPLGLGVFLIWYIYQSFTPQQLAETEKYFANANYGFVLLSVVFSVLSHLSRSYRWNFMLEPLGYKTKLANNFMAVSVAYLMNIFIPKSGEVSRGIILDKYEGVPFQKGFGTIISERVVDLLFLLFFTVLALVIKFDVLYDYVLESIPPSLLYVIIFGIVLMGVSIPVYIKFSKSNINKKIKSFVIGLKEGVFSILKMKKKGTFLFHTFIIWGLYLLSFYTALHALPDTTNISFGTIIITFVVGSFTFAFTNSGFGTYPAAVAGILSVFGVAKTVGVAFGWIVWISNIFSIVFFGVLSLVILPIYNRKRLKL</sequence>
<dbReference type="RefSeq" id="WP_076692477.1">
    <property type="nucleotide sequence ID" value="NZ_JRWG01000010.1"/>
</dbReference>
<dbReference type="EMBL" id="JRWG01000010">
    <property type="protein sequence ID" value="KXN98151.1"/>
    <property type="molecule type" value="Genomic_DNA"/>
</dbReference>
<dbReference type="STRING" id="1548749.LS48_12885"/>
<evidence type="ECO:0000256" key="6">
    <source>
        <dbReference type="SAM" id="Phobius"/>
    </source>
</evidence>
<protein>
    <submittedName>
        <fullName evidence="7">Membrane protein</fullName>
    </submittedName>
</protein>
<dbReference type="InterPro" id="IPR022791">
    <property type="entry name" value="L-PG_synthase/AglD"/>
</dbReference>
<feature type="transmembrane region" description="Helical" evidence="6">
    <location>
        <begin position="129"/>
        <end position="149"/>
    </location>
</feature>
<evidence type="ECO:0000256" key="5">
    <source>
        <dbReference type="ARBA" id="ARBA00023136"/>
    </source>
</evidence>
<evidence type="ECO:0000256" key="1">
    <source>
        <dbReference type="ARBA" id="ARBA00004651"/>
    </source>
</evidence>
<dbReference type="AlphaFoldDB" id="A0A137RFB2"/>